<dbReference type="AlphaFoldDB" id="A0A5C1ABT6"/>
<organism evidence="1 2">
    <name type="scientific">Limnoglobus roseus</name>
    <dbReference type="NCBI Taxonomy" id="2598579"/>
    <lineage>
        <taxon>Bacteria</taxon>
        <taxon>Pseudomonadati</taxon>
        <taxon>Planctomycetota</taxon>
        <taxon>Planctomycetia</taxon>
        <taxon>Gemmatales</taxon>
        <taxon>Gemmataceae</taxon>
        <taxon>Limnoglobus</taxon>
    </lineage>
</organism>
<reference evidence="2" key="1">
    <citation type="submission" date="2019-08" db="EMBL/GenBank/DDBJ databases">
        <title>Limnoglobus roseus gen. nov., sp. nov., a novel freshwater planctomycete with a giant genome from the family Gemmataceae.</title>
        <authorList>
            <person name="Kulichevskaya I.S."/>
            <person name="Naumoff D.G."/>
            <person name="Miroshnikov K."/>
            <person name="Ivanova A."/>
            <person name="Philippov D.A."/>
            <person name="Hakobyan A."/>
            <person name="Rijpstra I.C."/>
            <person name="Sinninghe Damste J.S."/>
            <person name="Liesack W."/>
            <person name="Dedysh S.N."/>
        </authorList>
    </citation>
    <scope>NUCLEOTIDE SEQUENCE [LARGE SCALE GENOMIC DNA]</scope>
    <source>
        <strain evidence="2">PX52</strain>
    </source>
</reference>
<dbReference type="PANTHER" id="PTHR39186:SF1">
    <property type="entry name" value="DUF2071 DOMAIN-CONTAINING PROTEIN"/>
    <property type="match status" value="1"/>
</dbReference>
<gene>
    <name evidence="1" type="ORF">PX52LOC_02592</name>
</gene>
<protein>
    <recommendedName>
        <fullName evidence="3">DUF2071 domain-containing protein</fullName>
    </recommendedName>
</protein>
<evidence type="ECO:0008006" key="3">
    <source>
        <dbReference type="Google" id="ProtNLM"/>
    </source>
</evidence>
<evidence type="ECO:0000313" key="2">
    <source>
        <dbReference type="Proteomes" id="UP000324974"/>
    </source>
</evidence>
<dbReference type="OrthoDB" id="150993at2"/>
<dbReference type="InterPro" id="IPR018644">
    <property type="entry name" value="DUF2071"/>
</dbReference>
<proteinExistence type="predicted"/>
<name>A0A5C1ABT6_9BACT</name>
<sequence length="229" mass="26301">MPRPFLTAEWRNLILVNYPVPDRLVRPRLPTGVEPDVRRGSCWVSLVGFQFRRTRVFGVGWPGFRDFPEWNLRAYVRRGDQRGVLFFREFVKSRFIARMARTVYNEPYLATPITEQVSEETATYRVSFGGRWHELHAASRGPAFVPAAGSDEHFFTDLAWGYGRTRRGVFAQYAVTHPTWSVYPVGESRVDVDWEKLYGPEWGEMNGRDPASVVFAEGSGVSVYPAMRA</sequence>
<keyword evidence="2" id="KW-1185">Reference proteome</keyword>
<dbReference type="InterPro" id="IPR023375">
    <property type="entry name" value="ADC_dom_sf"/>
</dbReference>
<dbReference type="RefSeq" id="WP_149110452.1">
    <property type="nucleotide sequence ID" value="NZ_CP042425.1"/>
</dbReference>
<dbReference type="KEGG" id="lrs:PX52LOC_02592"/>
<dbReference type="Proteomes" id="UP000324974">
    <property type="component" value="Chromosome"/>
</dbReference>
<accession>A0A5C1ABT6</accession>
<dbReference type="Pfam" id="PF09844">
    <property type="entry name" value="DUF2071"/>
    <property type="match status" value="1"/>
</dbReference>
<dbReference type="EMBL" id="CP042425">
    <property type="protein sequence ID" value="QEL15657.1"/>
    <property type="molecule type" value="Genomic_DNA"/>
</dbReference>
<evidence type="ECO:0000313" key="1">
    <source>
        <dbReference type="EMBL" id="QEL15657.1"/>
    </source>
</evidence>
<dbReference type="SUPFAM" id="SSF160104">
    <property type="entry name" value="Acetoacetate decarboxylase-like"/>
    <property type="match status" value="1"/>
</dbReference>
<dbReference type="PANTHER" id="PTHR39186">
    <property type="entry name" value="DUF2071 FAMILY PROTEIN"/>
    <property type="match status" value="1"/>
</dbReference>